<comment type="caution">
    <text evidence="3">The sequence shown here is derived from an EMBL/GenBank/DDBJ whole genome shotgun (WGS) entry which is preliminary data.</text>
</comment>
<dbReference type="Pfam" id="PF04972">
    <property type="entry name" value="BON"/>
    <property type="match status" value="1"/>
</dbReference>
<reference evidence="3 4" key="1">
    <citation type="submission" date="2024-06" db="EMBL/GenBank/DDBJ databases">
        <title>Sorghum-associated microbial communities from plants grown in Nebraska, USA.</title>
        <authorList>
            <person name="Schachtman D."/>
        </authorList>
    </citation>
    <scope>NUCLEOTIDE SEQUENCE [LARGE SCALE GENOMIC DNA]</scope>
    <source>
        <strain evidence="3 4">1073</strain>
    </source>
</reference>
<dbReference type="InterPro" id="IPR007055">
    <property type="entry name" value="BON_dom"/>
</dbReference>
<accession>A0ABV2JPK6</accession>
<keyword evidence="1" id="KW-0732">Signal</keyword>
<feature type="domain" description="BON" evidence="2">
    <location>
        <begin position="36"/>
        <end position="106"/>
    </location>
</feature>
<protein>
    <submittedName>
        <fullName evidence="3">Osmotically-inducible protein OsmY</fullName>
    </submittedName>
</protein>
<sequence>MNRRALGCLAALITGQAMALQAIEPPQPVSQVHSSADAQLQAAVRKAIENDASLSDAGHHVTVIVVDSAVVLRGVAKDDKEKLRIETVARQAGGVKEVTNELDVKP</sequence>
<proteinExistence type="predicted"/>
<evidence type="ECO:0000256" key="1">
    <source>
        <dbReference type="SAM" id="SignalP"/>
    </source>
</evidence>
<evidence type="ECO:0000313" key="3">
    <source>
        <dbReference type="EMBL" id="MET3650760.1"/>
    </source>
</evidence>
<dbReference type="PROSITE" id="PS50914">
    <property type="entry name" value="BON"/>
    <property type="match status" value="1"/>
</dbReference>
<evidence type="ECO:0000313" key="4">
    <source>
        <dbReference type="Proteomes" id="UP001549184"/>
    </source>
</evidence>
<name>A0ABV2JPK6_9GAMM</name>
<evidence type="ECO:0000259" key="2">
    <source>
        <dbReference type="PROSITE" id="PS50914"/>
    </source>
</evidence>
<dbReference type="Gene3D" id="3.30.1340.30">
    <property type="match status" value="1"/>
</dbReference>
<feature type="signal peptide" evidence="1">
    <location>
        <begin position="1"/>
        <end position="19"/>
    </location>
</feature>
<organism evidence="3 4">
    <name type="scientific">Dyella japonica</name>
    <dbReference type="NCBI Taxonomy" id="231455"/>
    <lineage>
        <taxon>Bacteria</taxon>
        <taxon>Pseudomonadati</taxon>
        <taxon>Pseudomonadota</taxon>
        <taxon>Gammaproteobacteria</taxon>
        <taxon>Lysobacterales</taxon>
        <taxon>Rhodanobacteraceae</taxon>
        <taxon>Dyella</taxon>
    </lineage>
</organism>
<dbReference type="RefSeq" id="WP_354012243.1">
    <property type="nucleotide sequence ID" value="NZ_JBEPMU010000001.1"/>
</dbReference>
<gene>
    <name evidence="3" type="ORF">ABIC75_000462</name>
</gene>
<keyword evidence="4" id="KW-1185">Reference proteome</keyword>
<dbReference type="EMBL" id="JBEPMU010000001">
    <property type="protein sequence ID" value="MET3650760.1"/>
    <property type="molecule type" value="Genomic_DNA"/>
</dbReference>
<feature type="chain" id="PRO_5045886117" evidence="1">
    <location>
        <begin position="20"/>
        <end position="106"/>
    </location>
</feature>
<dbReference type="Proteomes" id="UP001549184">
    <property type="component" value="Unassembled WGS sequence"/>
</dbReference>